<keyword evidence="3" id="KW-1185">Reference proteome</keyword>
<keyword evidence="1" id="KW-1133">Transmembrane helix</keyword>
<proteinExistence type="predicted"/>
<dbReference type="AlphaFoldDB" id="A0AAV5NJ51"/>
<keyword evidence="1" id="KW-0812">Transmembrane</keyword>
<evidence type="ECO:0000313" key="2">
    <source>
        <dbReference type="EMBL" id="GLQ63969.1"/>
    </source>
</evidence>
<keyword evidence="1" id="KW-0472">Membrane</keyword>
<evidence type="ECO:0000313" key="3">
    <source>
        <dbReference type="Proteomes" id="UP001156614"/>
    </source>
</evidence>
<gene>
    <name evidence="2" type="ORF">GCM10007867_28150</name>
</gene>
<dbReference type="Proteomes" id="UP001156614">
    <property type="component" value="Unassembled WGS sequence"/>
</dbReference>
<evidence type="ECO:0000256" key="1">
    <source>
        <dbReference type="SAM" id="Phobius"/>
    </source>
</evidence>
<accession>A0AAV5NJ51</accession>
<comment type="caution">
    <text evidence="2">The sequence shown here is derived from an EMBL/GenBank/DDBJ whole genome shotgun (WGS) entry which is preliminary data.</text>
</comment>
<feature type="transmembrane region" description="Helical" evidence="1">
    <location>
        <begin position="100"/>
        <end position="133"/>
    </location>
</feature>
<feature type="transmembrane region" description="Helical" evidence="1">
    <location>
        <begin position="32"/>
        <end position="52"/>
    </location>
</feature>
<organism evidence="2 3">
    <name type="scientific">Gluconobacter cerinus</name>
    <dbReference type="NCBI Taxonomy" id="38307"/>
    <lineage>
        <taxon>Bacteria</taxon>
        <taxon>Pseudomonadati</taxon>
        <taxon>Pseudomonadota</taxon>
        <taxon>Alphaproteobacteria</taxon>
        <taxon>Acetobacterales</taxon>
        <taxon>Acetobacteraceae</taxon>
        <taxon>Gluconobacter</taxon>
    </lineage>
</organism>
<reference evidence="3" key="1">
    <citation type="journal article" date="2019" name="Int. J. Syst. Evol. Microbiol.">
        <title>The Global Catalogue of Microorganisms (GCM) 10K type strain sequencing project: providing services to taxonomists for standard genome sequencing and annotation.</title>
        <authorList>
            <consortium name="The Broad Institute Genomics Platform"/>
            <consortium name="The Broad Institute Genome Sequencing Center for Infectious Disease"/>
            <person name="Wu L."/>
            <person name="Ma J."/>
        </authorList>
    </citation>
    <scope>NUCLEOTIDE SEQUENCE [LARGE SCALE GENOMIC DNA]</scope>
    <source>
        <strain evidence="3">NBRC 3267</strain>
    </source>
</reference>
<name>A0AAV5NJ51_9PROT</name>
<dbReference type="RefSeq" id="WP_099213427.1">
    <property type="nucleotide sequence ID" value="NZ_BEWM01000008.1"/>
</dbReference>
<sequence>MSVGAWGPLIMSFFVAVFASLTLYWHLDLSGIALALPFLGFLLIGLAAMYVIRLPGHGIKPTPKEERAIMWSSIGEGIGLFLASNIVINLHRPDLLRPSMALVVGLHFLPIAFSAGFCPFYVLGAALIVAATAGFVMGAPMGGKVAGLMAGGALWLASGIAIRRDWLAKGKASATA</sequence>
<protein>
    <submittedName>
        <fullName evidence="2">Uncharacterized protein</fullName>
    </submittedName>
</protein>
<dbReference type="EMBL" id="BSNU01000006">
    <property type="protein sequence ID" value="GLQ63969.1"/>
    <property type="molecule type" value="Genomic_DNA"/>
</dbReference>
<feature type="transmembrane region" description="Helical" evidence="1">
    <location>
        <begin position="68"/>
        <end position="88"/>
    </location>
</feature>
<feature type="transmembrane region" description="Helical" evidence="1">
    <location>
        <begin position="6"/>
        <end position="25"/>
    </location>
</feature>
<feature type="transmembrane region" description="Helical" evidence="1">
    <location>
        <begin position="145"/>
        <end position="162"/>
    </location>
</feature>